<dbReference type="Proteomes" id="UP000807115">
    <property type="component" value="Chromosome 1"/>
</dbReference>
<gene>
    <name evidence="1" type="ORF">BDA96_01G012600</name>
</gene>
<evidence type="ECO:0000313" key="2">
    <source>
        <dbReference type="Proteomes" id="UP000807115"/>
    </source>
</evidence>
<organism evidence="1 2">
    <name type="scientific">Sorghum bicolor</name>
    <name type="common">Sorghum</name>
    <name type="synonym">Sorghum vulgare</name>
    <dbReference type="NCBI Taxonomy" id="4558"/>
    <lineage>
        <taxon>Eukaryota</taxon>
        <taxon>Viridiplantae</taxon>
        <taxon>Streptophyta</taxon>
        <taxon>Embryophyta</taxon>
        <taxon>Tracheophyta</taxon>
        <taxon>Spermatophyta</taxon>
        <taxon>Magnoliopsida</taxon>
        <taxon>Liliopsida</taxon>
        <taxon>Poales</taxon>
        <taxon>Poaceae</taxon>
        <taxon>PACMAD clade</taxon>
        <taxon>Panicoideae</taxon>
        <taxon>Andropogonodae</taxon>
        <taxon>Andropogoneae</taxon>
        <taxon>Sorghinae</taxon>
        <taxon>Sorghum</taxon>
    </lineage>
</organism>
<comment type="caution">
    <text evidence="1">The sequence shown here is derived from an EMBL/GenBank/DDBJ whole genome shotgun (WGS) entry which is preliminary data.</text>
</comment>
<proteinExistence type="predicted"/>
<sequence length="106" mass="11366">MSLSCASARRGGVSAFAPPPVGLLVRVGDVVHRLSARADAARMDDGCRRGAVPVPGWFTVARGGRAGLKYLCVRATFHFARDVAVRESDLGSLRCCHVCMLSIYFN</sequence>
<dbReference type="AlphaFoldDB" id="A0A921RV18"/>
<accession>A0A921RV18</accession>
<protein>
    <submittedName>
        <fullName evidence="1">Uncharacterized protein</fullName>
    </submittedName>
</protein>
<name>A0A921RV18_SORBI</name>
<reference evidence="1" key="1">
    <citation type="journal article" date="2019" name="BMC Genomics">
        <title>A new reference genome for Sorghum bicolor reveals high levels of sequence similarity between sweet and grain genotypes: implications for the genetics of sugar metabolism.</title>
        <authorList>
            <person name="Cooper E.A."/>
            <person name="Brenton Z.W."/>
            <person name="Flinn B.S."/>
            <person name="Jenkins J."/>
            <person name="Shu S."/>
            <person name="Flowers D."/>
            <person name="Luo F."/>
            <person name="Wang Y."/>
            <person name="Xia P."/>
            <person name="Barry K."/>
            <person name="Daum C."/>
            <person name="Lipzen A."/>
            <person name="Yoshinaga Y."/>
            <person name="Schmutz J."/>
            <person name="Saski C."/>
            <person name="Vermerris W."/>
            <person name="Kresovich S."/>
        </authorList>
    </citation>
    <scope>NUCLEOTIDE SEQUENCE</scope>
</reference>
<evidence type="ECO:0000313" key="1">
    <source>
        <dbReference type="EMBL" id="KAG0546647.1"/>
    </source>
</evidence>
<dbReference type="EMBL" id="CM027680">
    <property type="protein sequence ID" value="KAG0546647.1"/>
    <property type="molecule type" value="Genomic_DNA"/>
</dbReference>
<reference evidence="1" key="2">
    <citation type="submission" date="2020-10" db="EMBL/GenBank/DDBJ databases">
        <authorList>
            <person name="Cooper E.A."/>
            <person name="Brenton Z.W."/>
            <person name="Flinn B.S."/>
            <person name="Jenkins J."/>
            <person name="Shu S."/>
            <person name="Flowers D."/>
            <person name="Luo F."/>
            <person name="Wang Y."/>
            <person name="Xia P."/>
            <person name="Barry K."/>
            <person name="Daum C."/>
            <person name="Lipzen A."/>
            <person name="Yoshinaga Y."/>
            <person name="Schmutz J."/>
            <person name="Saski C."/>
            <person name="Vermerris W."/>
            <person name="Kresovich S."/>
        </authorList>
    </citation>
    <scope>NUCLEOTIDE SEQUENCE</scope>
</reference>